<protein>
    <submittedName>
        <fullName evidence="1">Uncharacterized protein</fullName>
    </submittedName>
</protein>
<reference evidence="1" key="1">
    <citation type="submission" date="2019-04" db="EMBL/GenBank/DDBJ databases">
        <title>Genome assembly of Zosterops borbonicus 15179.</title>
        <authorList>
            <person name="Leroy T."/>
            <person name="Anselmetti Y."/>
            <person name="Tilak M.-K."/>
            <person name="Nabholz B."/>
        </authorList>
    </citation>
    <scope>NUCLEOTIDE SEQUENCE</scope>
    <source>
        <strain evidence="1">HGM_15179</strain>
        <tissue evidence="1">Muscle</tissue>
    </source>
</reference>
<accession>A0A8K1GPH6</accession>
<dbReference type="EMBL" id="SWJQ01000086">
    <property type="protein sequence ID" value="TRZ22890.1"/>
    <property type="molecule type" value="Genomic_DNA"/>
</dbReference>
<evidence type="ECO:0000313" key="2">
    <source>
        <dbReference type="Proteomes" id="UP000796761"/>
    </source>
</evidence>
<organism evidence="1 2">
    <name type="scientific">Zosterops borbonicus</name>
    <dbReference type="NCBI Taxonomy" id="364589"/>
    <lineage>
        <taxon>Eukaryota</taxon>
        <taxon>Metazoa</taxon>
        <taxon>Chordata</taxon>
        <taxon>Craniata</taxon>
        <taxon>Vertebrata</taxon>
        <taxon>Euteleostomi</taxon>
        <taxon>Archelosauria</taxon>
        <taxon>Archosauria</taxon>
        <taxon>Dinosauria</taxon>
        <taxon>Saurischia</taxon>
        <taxon>Theropoda</taxon>
        <taxon>Coelurosauria</taxon>
        <taxon>Aves</taxon>
        <taxon>Neognathae</taxon>
        <taxon>Neoaves</taxon>
        <taxon>Telluraves</taxon>
        <taxon>Australaves</taxon>
        <taxon>Passeriformes</taxon>
        <taxon>Sylvioidea</taxon>
        <taxon>Zosteropidae</taxon>
        <taxon>Zosterops</taxon>
    </lineage>
</organism>
<gene>
    <name evidence="1" type="ORF">HGM15179_004199</name>
</gene>
<sequence>MLFWNGPGEDTINYAATGIKILVSNAEYQYSSTEQPLTWYVYKGKGSRRKKAGNREVKLDNGWEEKDNSILRSMALYCRCNKDMDPAFLEVQRENGRVQLSTLHNFLNKYFSSAMMEWAVVQERCDVKEAKVAGELIEAMCDSKK</sequence>
<comment type="caution">
    <text evidence="1">The sequence shown here is derived from an EMBL/GenBank/DDBJ whole genome shotgun (WGS) entry which is preliminary data.</text>
</comment>
<keyword evidence="2" id="KW-1185">Reference proteome</keyword>
<proteinExistence type="predicted"/>
<dbReference type="AlphaFoldDB" id="A0A8K1GPH6"/>
<evidence type="ECO:0000313" key="1">
    <source>
        <dbReference type="EMBL" id="TRZ22890.1"/>
    </source>
</evidence>
<name>A0A8K1GPH6_9PASS</name>
<dbReference type="Proteomes" id="UP000796761">
    <property type="component" value="Unassembled WGS sequence"/>
</dbReference>